<name>A0A8H7QI21_9FUNG</name>
<feature type="non-terminal residue" evidence="1">
    <location>
        <position position="1"/>
    </location>
</feature>
<evidence type="ECO:0000313" key="2">
    <source>
        <dbReference type="Proteomes" id="UP000603453"/>
    </source>
</evidence>
<reference evidence="1" key="1">
    <citation type="submission" date="2020-12" db="EMBL/GenBank/DDBJ databases">
        <title>Metabolic potential, ecology and presence of endohyphal bacteria is reflected in genomic diversity of Mucoromycotina.</title>
        <authorList>
            <person name="Muszewska A."/>
            <person name="Okrasinska A."/>
            <person name="Steczkiewicz K."/>
            <person name="Drgas O."/>
            <person name="Orlowska M."/>
            <person name="Perlinska-Lenart U."/>
            <person name="Aleksandrzak-Piekarczyk T."/>
            <person name="Szatraj K."/>
            <person name="Zielenkiewicz U."/>
            <person name="Pilsyk S."/>
            <person name="Malc E."/>
            <person name="Mieczkowski P."/>
            <person name="Kruszewska J.S."/>
            <person name="Biernat P."/>
            <person name="Pawlowska J."/>
        </authorList>
    </citation>
    <scope>NUCLEOTIDE SEQUENCE</scope>
    <source>
        <strain evidence="1">WA0000017839</strain>
    </source>
</reference>
<comment type="caution">
    <text evidence="1">The sequence shown here is derived from an EMBL/GenBank/DDBJ whole genome shotgun (WGS) entry which is preliminary data.</text>
</comment>
<dbReference type="OrthoDB" id="2240336at2759"/>
<dbReference type="AlphaFoldDB" id="A0A8H7QI21"/>
<dbReference type="Proteomes" id="UP000603453">
    <property type="component" value="Unassembled WGS sequence"/>
</dbReference>
<organism evidence="1 2">
    <name type="scientific">Mucor saturninus</name>
    <dbReference type="NCBI Taxonomy" id="64648"/>
    <lineage>
        <taxon>Eukaryota</taxon>
        <taxon>Fungi</taxon>
        <taxon>Fungi incertae sedis</taxon>
        <taxon>Mucoromycota</taxon>
        <taxon>Mucoromycotina</taxon>
        <taxon>Mucoromycetes</taxon>
        <taxon>Mucorales</taxon>
        <taxon>Mucorineae</taxon>
        <taxon>Mucoraceae</taxon>
        <taxon>Mucor</taxon>
    </lineage>
</organism>
<dbReference type="EMBL" id="JAEPRD010000281">
    <property type="protein sequence ID" value="KAG2192589.1"/>
    <property type="molecule type" value="Genomic_DNA"/>
</dbReference>
<proteinExistence type="predicted"/>
<accession>A0A8H7QI21</accession>
<gene>
    <name evidence="1" type="ORF">INT47_006041</name>
</gene>
<sequence>MLESSGFDGDLYTHTLEDTIKNLKNGIESLSISLCDYKDGNVETAKKLAVLTGHIIKDKLTIIKYLPGNGSRWVTFEVRSCKAPLVHQENVVT</sequence>
<protein>
    <submittedName>
        <fullName evidence="1">Uncharacterized protein</fullName>
    </submittedName>
</protein>
<evidence type="ECO:0000313" key="1">
    <source>
        <dbReference type="EMBL" id="KAG2192589.1"/>
    </source>
</evidence>
<keyword evidence="2" id="KW-1185">Reference proteome</keyword>